<reference evidence="2" key="1">
    <citation type="journal article" date="2014" name="Front. Microbiol.">
        <title>High frequency of phylogenetically diverse reductive dehalogenase-homologous genes in deep subseafloor sedimentary metagenomes.</title>
        <authorList>
            <person name="Kawai M."/>
            <person name="Futagami T."/>
            <person name="Toyoda A."/>
            <person name="Takaki Y."/>
            <person name="Nishi S."/>
            <person name="Hori S."/>
            <person name="Arai W."/>
            <person name="Tsubouchi T."/>
            <person name="Morono Y."/>
            <person name="Uchiyama I."/>
            <person name="Ito T."/>
            <person name="Fujiyama A."/>
            <person name="Inagaki F."/>
            <person name="Takami H."/>
        </authorList>
    </citation>
    <scope>NUCLEOTIDE SEQUENCE</scope>
    <source>
        <strain evidence="2">Expedition CK06-06</strain>
    </source>
</reference>
<dbReference type="InterPro" id="IPR056920">
    <property type="entry name" value="PRTase-CE"/>
</dbReference>
<comment type="caution">
    <text evidence="2">The sequence shown here is derived from an EMBL/GenBank/DDBJ whole genome shotgun (WGS) entry which is preliminary data.</text>
</comment>
<name>X1JY91_9ZZZZ</name>
<evidence type="ECO:0000313" key="2">
    <source>
        <dbReference type="EMBL" id="GAH86360.1"/>
    </source>
</evidence>
<accession>X1JY91</accession>
<sequence>VNDLNNERVVAYYKLHPKAQKEKKEFVKYFFLIDDFVGTGTTFLRDESEDNTKYWLDEKNIFDSSKTDLPDKNSELSGALIRFIDYWNLDENNEIIFCPYIITEFAKCRLEKMIKYYGQIGKIENFKNIQIIPAYIFPNESRVIEKCSSYSEIRKWDQDKCNFKGISQLCEDYYYLFKETSHHKKGGGCKHGFGDRGFAIVRYNNTPNNSLYLIWHNHNGWHPLFLRNERHKD</sequence>
<dbReference type="EMBL" id="BARU01039916">
    <property type="protein sequence ID" value="GAH86360.1"/>
    <property type="molecule type" value="Genomic_DNA"/>
</dbReference>
<gene>
    <name evidence="2" type="ORF">S03H2_61799</name>
</gene>
<dbReference type="AlphaFoldDB" id="X1JY91"/>
<evidence type="ECO:0000259" key="1">
    <source>
        <dbReference type="Pfam" id="PF24390"/>
    </source>
</evidence>
<feature type="non-terminal residue" evidence="2">
    <location>
        <position position="1"/>
    </location>
</feature>
<feature type="domain" description="PRTase-CE" evidence="1">
    <location>
        <begin position="13"/>
        <end position="227"/>
    </location>
</feature>
<protein>
    <recommendedName>
        <fullName evidence="1">PRTase-CE domain-containing protein</fullName>
    </recommendedName>
</protein>
<organism evidence="2">
    <name type="scientific">marine sediment metagenome</name>
    <dbReference type="NCBI Taxonomy" id="412755"/>
    <lineage>
        <taxon>unclassified sequences</taxon>
        <taxon>metagenomes</taxon>
        <taxon>ecological metagenomes</taxon>
    </lineage>
</organism>
<dbReference type="Pfam" id="PF24390">
    <property type="entry name" value="PRTase-CE"/>
    <property type="match status" value="1"/>
</dbReference>
<proteinExistence type="predicted"/>